<name>A0A839QC29_MYCIR</name>
<sequence length="92" mass="9913">MDETLKEDTSAAIAVVTAVLSEPGTGRKPFATQIANEFFEENPDNGEVRLANGLIQLCIMLLAKIQLETEILPAETLQLAAEIVNSPDGDEE</sequence>
<dbReference type="AlphaFoldDB" id="A0A839QC29"/>
<protein>
    <submittedName>
        <fullName evidence="1">Uncharacterized protein</fullName>
    </submittedName>
</protein>
<dbReference type="EMBL" id="JACHVU010000009">
    <property type="protein sequence ID" value="MBB2992364.1"/>
    <property type="molecule type" value="Genomic_DNA"/>
</dbReference>
<dbReference type="Proteomes" id="UP000550501">
    <property type="component" value="Unassembled WGS sequence"/>
</dbReference>
<proteinExistence type="predicted"/>
<reference evidence="1 2" key="1">
    <citation type="submission" date="2020-08" db="EMBL/GenBank/DDBJ databases">
        <title>The Agave Microbiome: Exploring the role of microbial communities in plant adaptations to desert environments.</title>
        <authorList>
            <person name="Partida-Martinez L.P."/>
        </authorList>
    </citation>
    <scope>NUCLEOTIDE SEQUENCE [LARGE SCALE GENOMIC DNA]</scope>
    <source>
        <strain evidence="1 2">AT2.18</strain>
    </source>
</reference>
<organism evidence="1 2">
    <name type="scientific">Mycolicibacterium iranicum</name>
    <name type="common">Mycobacterium iranicum</name>
    <dbReference type="NCBI Taxonomy" id="912594"/>
    <lineage>
        <taxon>Bacteria</taxon>
        <taxon>Bacillati</taxon>
        <taxon>Actinomycetota</taxon>
        <taxon>Actinomycetes</taxon>
        <taxon>Mycobacteriales</taxon>
        <taxon>Mycobacteriaceae</taxon>
        <taxon>Mycolicibacterium</taxon>
    </lineage>
</organism>
<evidence type="ECO:0000313" key="1">
    <source>
        <dbReference type="EMBL" id="MBB2992364.1"/>
    </source>
</evidence>
<evidence type="ECO:0000313" key="2">
    <source>
        <dbReference type="Proteomes" id="UP000550501"/>
    </source>
</evidence>
<gene>
    <name evidence="1" type="ORF">FHR72_003863</name>
</gene>
<comment type="caution">
    <text evidence="1">The sequence shown here is derived from an EMBL/GenBank/DDBJ whole genome shotgun (WGS) entry which is preliminary data.</text>
</comment>
<accession>A0A839QC29</accession>
<dbReference type="RefSeq" id="WP_183471004.1">
    <property type="nucleotide sequence ID" value="NZ_JACHVU010000009.1"/>
</dbReference>
<keyword evidence="2" id="KW-1185">Reference proteome</keyword>